<keyword evidence="12" id="KW-1185">Reference proteome</keyword>
<keyword evidence="7 8" id="KW-0807">Transducer</keyword>
<gene>
    <name evidence="11" type="ORF">PEVE_00041633</name>
</gene>
<dbReference type="SMART" id="SM01381">
    <property type="entry name" value="7TM_GPCR_Srsx"/>
    <property type="match status" value="1"/>
</dbReference>
<comment type="similarity">
    <text evidence="8">Belongs to the G-protein coupled receptor 1 family.</text>
</comment>
<feature type="transmembrane region" description="Helical" evidence="9">
    <location>
        <begin position="117"/>
        <end position="146"/>
    </location>
</feature>
<evidence type="ECO:0000256" key="9">
    <source>
        <dbReference type="SAM" id="Phobius"/>
    </source>
</evidence>
<dbReference type="EMBL" id="CALNXI010000798">
    <property type="protein sequence ID" value="CAH3140231.1"/>
    <property type="molecule type" value="Genomic_DNA"/>
</dbReference>
<evidence type="ECO:0000256" key="3">
    <source>
        <dbReference type="ARBA" id="ARBA00022989"/>
    </source>
</evidence>
<keyword evidence="6 8" id="KW-0675">Receptor</keyword>
<reference evidence="11 12" key="1">
    <citation type="submission" date="2022-05" db="EMBL/GenBank/DDBJ databases">
        <authorList>
            <consortium name="Genoscope - CEA"/>
            <person name="William W."/>
        </authorList>
    </citation>
    <scope>NUCLEOTIDE SEQUENCE [LARGE SCALE GENOMIC DNA]</scope>
</reference>
<dbReference type="Gene3D" id="1.20.1070.10">
    <property type="entry name" value="Rhodopsin 7-helix transmembrane proteins"/>
    <property type="match status" value="1"/>
</dbReference>
<evidence type="ECO:0000313" key="12">
    <source>
        <dbReference type="Proteomes" id="UP001159427"/>
    </source>
</evidence>
<feature type="domain" description="G-protein coupled receptors family 1 profile" evidence="10">
    <location>
        <begin position="62"/>
        <end position="325"/>
    </location>
</feature>
<dbReference type="Pfam" id="PF00001">
    <property type="entry name" value="7tm_1"/>
    <property type="match status" value="1"/>
</dbReference>
<sequence length="348" mass="39308">MDSRSLPLDNSSVANREQDINELQDSYHQDYSPCPLLGEINVFVTVAKTAAYVVIATISLIGNLLIIIVSGKSNRTRKVAYSLIVNMAVADLLTTIINVPESLVVEIRDTDEWMQGVVGVILCKGLPFCQLISAFCSILSLLGIALDRFFAVCLPLKRILTRKRCRIIIAISWMIPFIASAPVLVANNVTNTDGLLLCLEQWPAPFNSAKASRDYTTILFVLFYVFPLITMATLYIRVIYVIWKRKHPGNLCSKHKIIHSRSKKRALKMFVTVVICFALCWLPYHVAYFLTAYDQKYYNCGLPENVDFVALFLAHASSAFNPCIYMIFDKKYRVSAKRITKNICCTFM</sequence>
<dbReference type="PRINTS" id="PR00237">
    <property type="entry name" value="GPCRRHODOPSN"/>
</dbReference>
<dbReference type="InterPro" id="IPR000276">
    <property type="entry name" value="GPCR_Rhodpsn"/>
</dbReference>
<evidence type="ECO:0000256" key="2">
    <source>
        <dbReference type="ARBA" id="ARBA00022692"/>
    </source>
</evidence>
<keyword evidence="4 8" id="KW-0297">G-protein coupled receptor</keyword>
<feature type="transmembrane region" description="Helical" evidence="9">
    <location>
        <begin position="49"/>
        <end position="67"/>
    </location>
</feature>
<evidence type="ECO:0000256" key="5">
    <source>
        <dbReference type="ARBA" id="ARBA00023136"/>
    </source>
</evidence>
<evidence type="ECO:0000256" key="1">
    <source>
        <dbReference type="ARBA" id="ARBA00004141"/>
    </source>
</evidence>
<dbReference type="CDD" id="cd00637">
    <property type="entry name" value="7tm_classA_rhodopsin-like"/>
    <property type="match status" value="1"/>
</dbReference>
<evidence type="ECO:0000256" key="4">
    <source>
        <dbReference type="ARBA" id="ARBA00023040"/>
    </source>
</evidence>
<feature type="transmembrane region" description="Helical" evidence="9">
    <location>
        <begin position="167"/>
        <end position="186"/>
    </location>
</feature>
<dbReference type="SUPFAM" id="SSF81321">
    <property type="entry name" value="Family A G protein-coupled receptor-like"/>
    <property type="match status" value="1"/>
</dbReference>
<accession>A0ABN8PCW3</accession>
<evidence type="ECO:0000259" key="10">
    <source>
        <dbReference type="PROSITE" id="PS50262"/>
    </source>
</evidence>
<evidence type="ECO:0000313" key="11">
    <source>
        <dbReference type="EMBL" id="CAH3140231.1"/>
    </source>
</evidence>
<dbReference type="PANTHER" id="PTHR45695">
    <property type="entry name" value="LEUCOKININ RECEPTOR-RELATED"/>
    <property type="match status" value="1"/>
</dbReference>
<dbReference type="InterPro" id="IPR017452">
    <property type="entry name" value="GPCR_Rhodpsn_7TM"/>
</dbReference>
<keyword evidence="5 9" id="KW-0472">Membrane</keyword>
<organism evidence="11 12">
    <name type="scientific">Porites evermanni</name>
    <dbReference type="NCBI Taxonomy" id="104178"/>
    <lineage>
        <taxon>Eukaryota</taxon>
        <taxon>Metazoa</taxon>
        <taxon>Cnidaria</taxon>
        <taxon>Anthozoa</taxon>
        <taxon>Hexacorallia</taxon>
        <taxon>Scleractinia</taxon>
        <taxon>Fungiina</taxon>
        <taxon>Poritidae</taxon>
        <taxon>Porites</taxon>
    </lineage>
</organism>
<name>A0ABN8PCW3_9CNID</name>
<protein>
    <recommendedName>
        <fullName evidence="10">G-protein coupled receptors family 1 profile domain-containing protein</fullName>
    </recommendedName>
</protein>
<evidence type="ECO:0000256" key="7">
    <source>
        <dbReference type="ARBA" id="ARBA00023224"/>
    </source>
</evidence>
<feature type="transmembrane region" description="Helical" evidence="9">
    <location>
        <begin position="266"/>
        <end position="288"/>
    </location>
</feature>
<dbReference type="PROSITE" id="PS50262">
    <property type="entry name" value="G_PROTEIN_RECEP_F1_2"/>
    <property type="match status" value="1"/>
</dbReference>
<dbReference type="PROSITE" id="PS00237">
    <property type="entry name" value="G_PROTEIN_RECEP_F1_1"/>
    <property type="match status" value="1"/>
</dbReference>
<feature type="transmembrane region" description="Helical" evidence="9">
    <location>
        <begin position="79"/>
        <end position="97"/>
    </location>
</feature>
<keyword evidence="3 9" id="KW-1133">Transmembrane helix</keyword>
<feature type="transmembrane region" description="Helical" evidence="9">
    <location>
        <begin position="308"/>
        <end position="328"/>
    </location>
</feature>
<comment type="caution">
    <text evidence="11">The sequence shown here is derived from an EMBL/GenBank/DDBJ whole genome shotgun (WGS) entry which is preliminary data.</text>
</comment>
<comment type="subcellular location">
    <subcellularLocation>
        <location evidence="1">Membrane</location>
        <topology evidence="1">Multi-pass membrane protein</topology>
    </subcellularLocation>
</comment>
<evidence type="ECO:0000256" key="6">
    <source>
        <dbReference type="ARBA" id="ARBA00023170"/>
    </source>
</evidence>
<keyword evidence="2 8" id="KW-0812">Transmembrane</keyword>
<evidence type="ECO:0000256" key="8">
    <source>
        <dbReference type="RuleBase" id="RU000688"/>
    </source>
</evidence>
<dbReference type="Proteomes" id="UP001159427">
    <property type="component" value="Unassembled WGS sequence"/>
</dbReference>
<dbReference type="PANTHER" id="PTHR45695:SF9">
    <property type="entry name" value="LEUCOKININ RECEPTOR"/>
    <property type="match status" value="1"/>
</dbReference>
<feature type="transmembrane region" description="Helical" evidence="9">
    <location>
        <begin position="215"/>
        <end position="236"/>
    </location>
</feature>
<proteinExistence type="inferred from homology"/>